<protein>
    <submittedName>
        <fullName evidence="2">Uncharacterized protein</fullName>
    </submittedName>
</protein>
<reference evidence="2" key="1">
    <citation type="journal article" date="2014" name="Int. J. Syst. Evol. Microbiol.">
        <title>Complete genome sequence of Corynebacterium casei LMG S-19264T (=DSM 44701T), isolated from a smear-ripened cheese.</title>
        <authorList>
            <consortium name="US DOE Joint Genome Institute (JGI-PGF)"/>
            <person name="Walter F."/>
            <person name="Albersmeier A."/>
            <person name="Kalinowski J."/>
            <person name="Ruckert C."/>
        </authorList>
    </citation>
    <scope>NUCLEOTIDE SEQUENCE</scope>
    <source>
        <strain evidence="2">VKM B-2484</strain>
    </source>
</reference>
<evidence type="ECO:0000313" key="2">
    <source>
        <dbReference type="EMBL" id="GLK73240.1"/>
    </source>
</evidence>
<evidence type="ECO:0000313" key="3">
    <source>
        <dbReference type="Proteomes" id="UP001143370"/>
    </source>
</evidence>
<evidence type="ECO:0000256" key="1">
    <source>
        <dbReference type="SAM" id="MobiDB-lite"/>
    </source>
</evidence>
<keyword evidence="3" id="KW-1185">Reference proteome</keyword>
<comment type="caution">
    <text evidence="2">The sequence shown here is derived from an EMBL/GenBank/DDBJ whole genome shotgun (WGS) entry which is preliminary data.</text>
</comment>
<feature type="region of interest" description="Disordered" evidence="1">
    <location>
        <begin position="1"/>
        <end position="27"/>
    </location>
</feature>
<dbReference type="AlphaFoldDB" id="A0A9W6N0M9"/>
<gene>
    <name evidence="2" type="ORF">GCM10017643_33570</name>
</gene>
<organism evidence="2 3">
    <name type="scientific">Ancylobacter dichloromethanicus</name>
    <dbReference type="NCBI Taxonomy" id="518825"/>
    <lineage>
        <taxon>Bacteria</taxon>
        <taxon>Pseudomonadati</taxon>
        <taxon>Pseudomonadota</taxon>
        <taxon>Alphaproteobacteria</taxon>
        <taxon>Hyphomicrobiales</taxon>
        <taxon>Xanthobacteraceae</taxon>
        <taxon>Ancylobacter</taxon>
    </lineage>
</organism>
<dbReference type="Proteomes" id="UP001143370">
    <property type="component" value="Unassembled WGS sequence"/>
</dbReference>
<dbReference type="EMBL" id="BSFJ01000025">
    <property type="protein sequence ID" value="GLK73240.1"/>
    <property type="molecule type" value="Genomic_DNA"/>
</dbReference>
<reference evidence="2" key="2">
    <citation type="submission" date="2023-01" db="EMBL/GenBank/DDBJ databases">
        <authorList>
            <person name="Sun Q."/>
            <person name="Evtushenko L."/>
        </authorList>
    </citation>
    <scope>NUCLEOTIDE SEQUENCE</scope>
    <source>
        <strain evidence="2">VKM B-2484</strain>
    </source>
</reference>
<accession>A0A9W6N0M9</accession>
<proteinExistence type="predicted"/>
<name>A0A9W6N0M9_9HYPH</name>
<sequence length="49" mass="5032">MGGALSGFMRPRMPCGRASGKAPARGAAMRGGFTAPLDASLMAGRRGHW</sequence>